<dbReference type="InterPro" id="IPR016032">
    <property type="entry name" value="Sig_transdc_resp-reg_C-effctor"/>
</dbReference>
<evidence type="ECO:0000256" key="2">
    <source>
        <dbReference type="ARBA" id="ARBA00022840"/>
    </source>
</evidence>
<dbReference type="EMBL" id="JACJIA010000015">
    <property type="protein sequence ID" value="MBA8956353.1"/>
    <property type="molecule type" value="Genomic_DNA"/>
</dbReference>
<gene>
    <name evidence="4" type="ORF">HNR61_008035</name>
</gene>
<evidence type="ECO:0000259" key="3">
    <source>
        <dbReference type="PROSITE" id="PS50043"/>
    </source>
</evidence>
<dbReference type="InterPro" id="IPR027417">
    <property type="entry name" value="P-loop_NTPase"/>
</dbReference>
<dbReference type="AlphaFoldDB" id="A0A7W3QRH2"/>
<dbReference type="SMART" id="SM00421">
    <property type="entry name" value="HTH_LUXR"/>
    <property type="match status" value="1"/>
</dbReference>
<accession>A0A7W3QRH2</accession>
<dbReference type="GO" id="GO:0003677">
    <property type="term" value="F:DNA binding"/>
    <property type="evidence" value="ECO:0007669"/>
    <property type="project" value="UniProtKB-KW"/>
</dbReference>
<dbReference type="PANTHER" id="PTHR16305:SF35">
    <property type="entry name" value="TRANSCRIPTIONAL ACTIVATOR DOMAIN"/>
    <property type="match status" value="1"/>
</dbReference>
<reference evidence="4 5" key="1">
    <citation type="submission" date="2020-08" db="EMBL/GenBank/DDBJ databases">
        <title>Genomic Encyclopedia of Type Strains, Phase IV (KMG-IV): sequencing the most valuable type-strain genomes for metagenomic binning, comparative biology and taxonomic classification.</title>
        <authorList>
            <person name="Goeker M."/>
        </authorList>
    </citation>
    <scope>NUCLEOTIDE SEQUENCE [LARGE SCALE GENOMIC DNA]</scope>
    <source>
        <strain evidence="4 5">DSM 44197</strain>
    </source>
</reference>
<protein>
    <submittedName>
        <fullName evidence="4">DNA-binding CsgD family transcriptional regulator</fullName>
    </submittedName>
</protein>
<dbReference type="PRINTS" id="PR00038">
    <property type="entry name" value="HTHLUXR"/>
</dbReference>
<dbReference type="SUPFAM" id="SSF52540">
    <property type="entry name" value="P-loop containing nucleoside triphosphate hydrolases"/>
    <property type="match status" value="1"/>
</dbReference>
<dbReference type="GO" id="GO:0006355">
    <property type="term" value="P:regulation of DNA-templated transcription"/>
    <property type="evidence" value="ECO:0007669"/>
    <property type="project" value="InterPro"/>
</dbReference>
<dbReference type="InterPro" id="IPR036388">
    <property type="entry name" value="WH-like_DNA-bd_sf"/>
</dbReference>
<feature type="domain" description="HTH luxR-type" evidence="3">
    <location>
        <begin position="850"/>
        <end position="915"/>
    </location>
</feature>
<proteinExistence type="predicted"/>
<dbReference type="Pfam" id="PF00196">
    <property type="entry name" value="GerE"/>
    <property type="match status" value="1"/>
</dbReference>
<dbReference type="Gene3D" id="1.10.10.10">
    <property type="entry name" value="Winged helix-like DNA-binding domain superfamily/Winged helix DNA-binding domain"/>
    <property type="match status" value="1"/>
</dbReference>
<dbReference type="CDD" id="cd06170">
    <property type="entry name" value="LuxR_C_like"/>
    <property type="match status" value="1"/>
</dbReference>
<evidence type="ECO:0000313" key="4">
    <source>
        <dbReference type="EMBL" id="MBA8956353.1"/>
    </source>
</evidence>
<dbReference type="GO" id="GO:0005524">
    <property type="term" value="F:ATP binding"/>
    <property type="evidence" value="ECO:0007669"/>
    <property type="project" value="UniProtKB-KW"/>
</dbReference>
<dbReference type="SUPFAM" id="SSF46894">
    <property type="entry name" value="C-terminal effector domain of the bipartite response regulators"/>
    <property type="match status" value="1"/>
</dbReference>
<dbReference type="RefSeq" id="WP_182848273.1">
    <property type="nucleotide sequence ID" value="NZ_JACJIA010000015.1"/>
</dbReference>
<comment type="caution">
    <text evidence="4">The sequence shown here is derived from an EMBL/GenBank/DDBJ whole genome shotgun (WGS) entry which is preliminary data.</text>
</comment>
<dbReference type="PANTHER" id="PTHR16305">
    <property type="entry name" value="TESTICULAR SOLUBLE ADENYLYL CYCLASE"/>
    <property type="match status" value="1"/>
</dbReference>
<evidence type="ECO:0000256" key="1">
    <source>
        <dbReference type="ARBA" id="ARBA00022741"/>
    </source>
</evidence>
<dbReference type="GO" id="GO:0005737">
    <property type="term" value="C:cytoplasm"/>
    <property type="evidence" value="ECO:0007669"/>
    <property type="project" value="TreeGrafter"/>
</dbReference>
<dbReference type="Pfam" id="PF13191">
    <property type="entry name" value="AAA_16"/>
    <property type="match status" value="1"/>
</dbReference>
<keyword evidence="1" id="KW-0547">Nucleotide-binding</keyword>
<keyword evidence="4" id="KW-0238">DNA-binding</keyword>
<keyword evidence="2" id="KW-0067">ATP-binding</keyword>
<dbReference type="InterPro" id="IPR000792">
    <property type="entry name" value="Tscrpt_reg_LuxR_C"/>
</dbReference>
<sequence length="918" mass="98306">MRPRTEHALIGRSGECRRLAELVGQARGGEGGALVLTGEPGIGKSELLEHAVRLAGGFRVIRAGGVPSEEDLTYGAVHRLVRPLAEGVPHLPPAARQALERVLGRRTPPPRERLRVAVATLGLLTRAAARRPLLVLLDDLRWIDAESRRVLGFVARRVGAERALVLAATDGDPAALMPGVPVLPLRGLDEGDCLRLIAERCPTPVAPGTREVLAHAADGNPLALLELLRTLSPAQLGQPALLPDPLPLGPRLTAARLDRFRRLPAGCRRLLVLLAAEPRLEPLALVHVTRRAGLDPVALAPAADAGLVTLSATAVRFRRPDLGRVIYQTADLAERHWAHQALARAFAETGDERRTWHEAALAPGADDGLADELERQGTAARRRGEQARAAALLERSAWLGRDGERRARRLLGAADCDLRAGRPRRAARLLDRATPLAGPDLLGRLQYLQGVIALRQAAAPDAFDALLSAAGHLAGHDRPLAVKALVAAGEAGLYAGDAALPVRAGRRLRALLGDAPGPDRAEIGFAADFLLGVAGSFEGRLAEAVPRLRRLLDTADRITDPQLLTWGAYGALFAADDARARALASRAVALARAAGDTAAMAHAMQYQAYPECWLGGPAAATRTAVEGLRLARETGQLNCARTLMGTLMLAAGLTGDARACGRYADRVVDEASEHGLGLASSLGLWGLALLSLAEGDWARAAERLGQVTRPDGGHPGVAVEAVPTYVEAAVRAGRRERAERAAAAFDRWAGQIGRGWPAALAARCRALLDTGDPDRHYREALRLHRSGGRELERARTALLYGEHLNRERRRGEARVQLRDAAEVFRRHRAGPWLERARAELRAGGDGGPDPAATDAVLTSRQRQIARLVAEGATNKEVAARLSLSPRTVDHHLRHVFERLGITSRTDLVRRFATGNDTR</sequence>
<dbReference type="PROSITE" id="PS00622">
    <property type="entry name" value="HTH_LUXR_1"/>
    <property type="match status" value="1"/>
</dbReference>
<dbReference type="InterPro" id="IPR041664">
    <property type="entry name" value="AAA_16"/>
</dbReference>
<evidence type="ECO:0000313" key="5">
    <source>
        <dbReference type="Proteomes" id="UP000572680"/>
    </source>
</evidence>
<keyword evidence="5" id="KW-1185">Reference proteome</keyword>
<dbReference type="GO" id="GO:0004016">
    <property type="term" value="F:adenylate cyclase activity"/>
    <property type="evidence" value="ECO:0007669"/>
    <property type="project" value="TreeGrafter"/>
</dbReference>
<name>A0A7W3QRH2_ACTNM</name>
<organism evidence="4 5">
    <name type="scientific">Actinomadura namibiensis</name>
    <dbReference type="NCBI Taxonomy" id="182080"/>
    <lineage>
        <taxon>Bacteria</taxon>
        <taxon>Bacillati</taxon>
        <taxon>Actinomycetota</taxon>
        <taxon>Actinomycetes</taxon>
        <taxon>Streptosporangiales</taxon>
        <taxon>Thermomonosporaceae</taxon>
        <taxon>Actinomadura</taxon>
    </lineage>
</organism>
<dbReference type="PROSITE" id="PS50043">
    <property type="entry name" value="HTH_LUXR_2"/>
    <property type="match status" value="1"/>
</dbReference>
<dbReference type="Proteomes" id="UP000572680">
    <property type="component" value="Unassembled WGS sequence"/>
</dbReference>